<dbReference type="GO" id="GO:0020037">
    <property type="term" value="F:heme binding"/>
    <property type="evidence" value="ECO:0007669"/>
    <property type="project" value="InterPro"/>
</dbReference>
<keyword evidence="9" id="KW-0812">Transmembrane</keyword>
<name>A0A7H8QTX5_TALRU</name>
<keyword evidence="6 8" id="KW-0408">Iron</keyword>
<dbReference type="PANTHER" id="PTHR24287:SF1">
    <property type="entry name" value="P450, PUTATIVE (EUROFUNG)-RELATED"/>
    <property type="match status" value="1"/>
</dbReference>
<keyword evidence="9" id="KW-1133">Transmembrane helix</keyword>
<dbReference type="InterPro" id="IPR001128">
    <property type="entry name" value="Cyt_P450"/>
</dbReference>
<dbReference type="SUPFAM" id="SSF48264">
    <property type="entry name" value="Cytochrome P450"/>
    <property type="match status" value="1"/>
</dbReference>
<dbReference type="EMBL" id="CP055899">
    <property type="protein sequence ID" value="QKX57442.1"/>
    <property type="molecule type" value="Genomic_DNA"/>
</dbReference>
<dbReference type="GO" id="GO:0005506">
    <property type="term" value="F:iron ion binding"/>
    <property type="evidence" value="ECO:0007669"/>
    <property type="project" value="InterPro"/>
</dbReference>
<evidence type="ECO:0000256" key="4">
    <source>
        <dbReference type="ARBA" id="ARBA00022723"/>
    </source>
</evidence>
<evidence type="ECO:0000313" key="11">
    <source>
        <dbReference type="Proteomes" id="UP000509510"/>
    </source>
</evidence>
<dbReference type="KEGG" id="trg:TRUGW13939_04555"/>
<dbReference type="PRINTS" id="PR01239">
    <property type="entry name" value="EP450IICYP52"/>
</dbReference>
<dbReference type="PROSITE" id="PS00086">
    <property type="entry name" value="CYTOCHROME_P450"/>
    <property type="match status" value="1"/>
</dbReference>
<evidence type="ECO:0000256" key="1">
    <source>
        <dbReference type="ARBA" id="ARBA00001971"/>
    </source>
</evidence>
<evidence type="ECO:0000256" key="2">
    <source>
        <dbReference type="ARBA" id="ARBA00010617"/>
    </source>
</evidence>
<dbReference type="RefSeq" id="XP_035343620.1">
    <property type="nucleotide sequence ID" value="XM_035487727.1"/>
</dbReference>
<accession>A0A7H8QTX5</accession>
<dbReference type="GeneID" id="55992056"/>
<dbReference type="InterPro" id="IPR036396">
    <property type="entry name" value="Cyt_P450_sf"/>
</dbReference>
<gene>
    <name evidence="10" type="ORF">TRUGW13939_04555</name>
</gene>
<dbReference type="InterPro" id="IPR002974">
    <property type="entry name" value="Cyt_P450_E_CYP52_ascomycetes"/>
</dbReference>
<keyword evidence="7 8" id="KW-0503">Monooxygenase</keyword>
<protein>
    <recommendedName>
        <fullName evidence="12">Cytochrome P450</fullName>
    </recommendedName>
</protein>
<evidence type="ECO:0000313" key="10">
    <source>
        <dbReference type="EMBL" id="QKX57442.1"/>
    </source>
</evidence>
<dbReference type="Gene3D" id="1.10.630.10">
    <property type="entry name" value="Cytochrome P450"/>
    <property type="match status" value="2"/>
</dbReference>
<evidence type="ECO:0008006" key="12">
    <source>
        <dbReference type="Google" id="ProtNLM"/>
    </source>
</evidence>
<evidence type="ECO:0000256" key="5">
    <source>
        <dbReference type="ARBA" id="ARBA00023002"/>
    </source>
</evidence>
<evidence type="ECO:0000256" key="9">
    <source>
        <dbReference type="SAM" id="Phobius"/>
    </source>
</evidence>
<feature type="transmembrane region" description="Helical" evidence="9">
    <location>
        <begin position="7"/>
        <end position="28"/>
    </location>
</feature>
<comment type="cofactor">
    <cofactor evidence="1">
        <name>heme</name>
        <dbReference type="ChEBI" id="CHEBI:30413"/>
    </cofactor>
</comment>
<comment type="similarity">
    <text evidence="2 8">Belongs to the cytochrome P450 family.</text>
</comment>
<dbReference type="Proteomes" id="UP000509510">
    <property type="component" value="Chromosome II"/>
</dbReference>
<evidence type="ECO:0000256" key="6">
    <source>
        <dbReference type="ARBA" id="ARBA00023004"/>
    </source>
</evidence>
<keyword evidence="4 8" id="KW-0479">Metal-binding</keyword>
<keyword evidence="9" id="KW-0472">Membrane</keyword>
<dbReference type="Pfam" id="PF00067">
    <property type="entry name" value="p450"/>
    <property type="match status" value="2"/>
</dbReference>
<keyword evidence="11" id="KW-1185">Reference proteome</keyword>
<dbReference type="GO" id="GO:0016712">
    <property type="term" value="F:oxidoreductase activity, acting on paired donors, with incorporation or reduction of molecular oxygen, reduced flavin or flavoprotein as one donor, and incorporation of one atom of oxygen"/>
    <property type="evidence" value="ECO:0007669"/>
    <property type="project" value="InterPro"/>
</dbReference>
<dbReference type="InterPro" id="IPR017972">
    <property type="entry name" value="Cyt_P450_CS"/>
</dbReference>
<proteinExistence type="inferred from homology"/>
<evidence type="ECO:0000256" key="7">
    <source>
        <dbReference type="ARBA" id="ARBA00023033"/>
    </source>
</evidence>
<evidence type="ECO:0000256" key="3">
    <source>
        <dbReference type="ARBA" id="ARBA00022617"/>
    </source>
</evidence>
<keyword evidence="5 8" id="KW-0560">Oxidoreductase</keyword>
<evidence type="ECO:0000256" key="8">
    <source>
        <dbReference type="RuleBase" id="RU000461"/>
    </source>
</evidence>
<feature type="non-terminal residue" evidence="10">
    <location>
        <position position="1"/>
    </location>
</feature>
<dbReference type="PANTHER" id="PTHR24287">
    <property type="entry name" value="P450, PUTATIVE (EUROFUNG)-RELATED"/>
    <property type="match status" value="1"/>
</dbReference>
<dbReference type="InterPro" id="IPR047146">
    <property type="entry name" value="Cyt_P450_E_CYP52_fungi"/>
</dbReference>
<reference evidence="11" key="1">
    <citation type="submission" date="2020-06" db="EMBL/GenBank/DDBJ databases">
        <title>A chromosome-scale genome assembly of Talaromyces rugulosus W13939.</title>
        <authorList>
            <person name="Wang B."/>
            <person name="Guo L."/>
            <person name="Ye K."/>
            <person name="Wang L."/>
        </authorList>
    </citation>
    <scope>NUCLEOTIDE SEQUENCE [LARGE SCALE GENOMIC DNA]</scope>
    <source>
        <strain evidence="11">W13939</strain>
    </source>
</reference>
<organism evidence="10 11">
    <name type="scientific">Talaromyces rugulosus</name>
    <name type="common">Penicillium rugulosum</name>
    <dbReference type="NCBI Taxonomy" id="121627"/>
    <lineage>
        <taxon>Eukaryota</taxon>
        <taxon>Fungi</taxon>
        <taxon>Dikarya</taxon>
        <taxon>Ascomycota</taxon>
        <taxon>Pezizomycotina</taxon>
        <taxon>Eurotiomycetes</taxon>
        <taxon>Eurotiomycetidae</taxon>
        <taxon>Eurotiales</taxon>
        <taxon>Trichocomaceae</taxon>
        <taxon>Talaromyces</taxon>
        <taxon>Talaromyces sect. Islandici</taxon>
    </lineage>
</organism>
<dbReference type="OrthoDB" id="1470350at2759"/>
<sequence length="455" mass="52352">MVDSSDLLYALRLCCLALLLSGWAYLYIQKRYQIQADKAFSQEHGCEPIRKRLPYKWPLAIDILKYQYDALMQGNLLAYQADYFQRVQVGHTFEVKLLGRIGYFTSNPKNLEAMLQTNFDDWELGSSRNPLLPMIGRGIFTQDGHHAWKHSRETMRRQFARMQYQDLRLFEGPINDMLAYLQSFTGVIDLQPAFFRFTLATTTSLIFGEPFVDSKKIDDETFAENFDYTSLVSAMRMRLADWGWVYNPSRYRTACALVNDYATMYVNHALQDVKENGEEVATKRHPFILDLFKELQDAKLVRDQLMNAVNRPPSNASARRYSLLLKTGGMVTRAQISKMTYLRCVLNETNRLYTQIPMNIRTAKRTTCLPKGGGPDGKSPMLVAKGVGVAFSAYYMHRSKEVYGVDVDEFCPERWEGPELKNIGFAFMPFHGGPRRCLGSKIPNLLQCNRLVSKR</sequence>
<keyword evidence="3 8" id="KW-0349">Heme</keyword>
<dbReference type="AlphaFoldDB" id="A0A7H8QTX5"/>